<keyword evidence="15" id="KW-1185">Reference proteome</keyword>
<keyword evidence="5 13" id="KW-0349">Heme</keyword>
<reference evidence="15" key="1">
    <citation type="journal article" date="2012" name="Science">
        <title>The Paleozoic origin of enzymatic lignin decomposition reconstructed from 31 fungal genomes.</title>
        <authorList>
            <person name="Floudas D."/>
            <person name="Binder M."/>
            <person name="Riley R."/>
            <person name="Barry K."/>
            <person name="Blanchette R.A."/>
            <person name="Henrissat B."/>
            <person name="Martinez A.T."/>
            <person name="Otillar R."/>
            <person name="Spatafora J.W."/>
            <person name="Yadav J.S."/>
            <person name="Aerts A."/>
            <person name="Benoit I."/>
            <person name="Boyd A."/>
            <person name="Carlson A."/>
            <person name="Copeland A."/>
            <person name="Coutinho P.M."/>
            <person name="de Vries R.P."/>
            <person name="Ferreira P."/>
            <person name="Findley K."/>
            <person name="Foster B."/>
            <person name="Gaskell J."/>
            <person name="Glotzer D."/>
            <person name="Gorecki P."/>
            <person name="Heitman J."/>
            <person name="Hesse C."/>
            <person name="Hori C."/>
            <person name="Igarashi K."/>
            <person name="Jurgens J.A."/>
            <person name="Kallen N."/>
            <person name="Kersten P."/>
            <person name="Kohler A."/>
            <person name="Kuees U."/>
            <person name="Kumar T.K.A."/>
            <person name="Kuo A."/>
            <person name="LaButti K."/>
            <person name="Larrondo L.F."/>
            <person name="Lindquist E."/>
            <person name="Ling A."/>
            <person name="Lombard V."/>
            <person name="Lucas S."/>
            <person name="Lundell T."/>
            <person name="Martin R."/>
            <person name="McLaughlin D.J."/>
            <person name="Morgenstern I."/>
            <person name="Morin E."/>
            <person name="Murat C."/>
            <person name="Nagy L.G."/>
            <person name="Nolan M."/>
            <person name="Ohm R.A."/>
            <person name="Patyshakuliyeva A."/>
            <person name="Rokas A."/>
            <person name="Ruiz-Duenas F.J."/>
            <person name="Sabat G."/>
            <person name="Salamov A."/>
            <person name="Samejima M."/>
            <person name="Schmutz J."/>
            <person name="Slot J.C."/>
            <person name="St John F."/>
            <person name="Stenlid J."/>
            <person name="Sun H."/>
            <person name="Sun S."/>
            <person name="Syed K."/>
            <person name="Tsang A."/>
            <person name="Wiebenga A."/>
            <person name="Young D."/>
            <person name="Pisabarro A."/>
            <person name="Eastwood D.C."/>
            <person name="Martin F."/>
            <person name="Cullen D."/>
            <person name="Grigoriev I.V."/>
            <person name="Hibbett D.S."/>
        </authorList>
    </citation>
    <scope>NUCLEOTIDE SEQUENCE [LARGE SCALE GENOMIC DNA]</scope>
    <source>
        <strain evidence="15">RWD-64-598 SS2</strain>
    </source>
</reference>
<evidence type="ECO:0000256" key="8">
    <source>
        <dbReference type="ARBA" id="ARBA00022989"/>
    </source>
</evidence>
<dbReference type="SUPFAM" id="SSF48264">
    <property type="entry name" value="Cytochrome P450"/>
    <property type="match status" value="1"/>
</dbReference>
<accession>A0A5M3MAE1</accession>
<evidence type="ECO:0000256" key="2">
    <source>
        <dbReference type="ARBA" id="ARBA00004370"/>
    </source>
</evidence>
<gene>
    <name evidence="14" type="ORF">CONPUDRAFT_140027</name>
</gene>
<comment type="cofactor">
    <cofactor evidence="1 13">
        <name>heme</name>
        <dbReference type="ChEBI" id="CHEBI:30413"/>
    </cofactor>
</comment>
<name>A0A5M3MAE1_CONPW</name>
<sequence>MSSLPLPLSLDTLADSASALSERIDTLLGGQHTSVSRKVLVVTGGALASYQLVKASYFLYRHFFCFGGLPRLKNPSWLAGNFVELTGPDTLEVQKEWVREHGQTFVVNYILGGKRLFTTDAKAIAHILATYPRSDEARLQLARVMAPGHGLFNVEGEGHKIQRKVMNPAFGPIQLRDLTHIFVEKANSLRDAWLDQIGDAPSKRINVVAWLVKMTLDVIGLAGFNYHFNALKPNSGPNELNDAFNYLFRADENPTKLFLGLFLPFIDWIPTERGRGEQRALDTMGRIGRELLTEAKAAAIEEQRSGVKSRARDLLSLLVKANMAEGANKMCDNDVLAQIPTFLLAGHETTSTSTSWTLFSLAQNPAVQTRLREELRTLGTDTPTMDELAESSLPYLDAVAREALRLHSPIPFAARKAPRDDVIPLAHPYTDGRGRVHRELRLNKEDSIIIPIYAMNTTEEVWGPDATSFNPDRWLEGGAAAPQKNGLPGLWGNQMTFTGGMHSCIGYRFSLFEMKALLFSLVKAFEFELATPVEDVGVQMFIVRRPMLKSDKEGGAQLPLLIKPVQS</sequence>
<evidence type="ECO:0000256" key="9">
    <source>
        <dbReference type="ARBA" id="ARBA00023002"/>
    </source>
</evidence>
<dbReference type="GO" id="GO:0004497">
    <property type="term" value="F:monooxygenase activity"/>
    <property type="evidence" value="ECO:0007669"/>
    <property type="project" value="UniProtKB-KW"/>
</dbReference>
<dbReference type="OrthoDB" id="1470350at2759"/>
<dbReference type="KEGG" id="cput:CONPUDRAFT_140027"/>
<dbReference type="GO" id="GO:0005506">
    <property type="term" value="F:iron ion binding"/>
    <property type="evidence" value="ECO:0007669"/>
    <property type="project" value="InterPro"/>
</dbReference>
<keyword evidence="9" id="KW-0560">Oxidoreductase</keyword>
<dbReference type="OMA" id="MHNSVME"/>
<keyword evidence="12" id="KW-0472">Membrane</keyword>
<dbReference type="Proteomes" id="UP000053558">
    <property type="component" value="Unassembled WGS sequence"/>
</dbReference>
<dbReference type="PANTHER" id="PTHR24305:SF166">
    <property type="entry name" value="CYTOCHROME P450 12A4, MITOCHONDRIAL-RELATED"/>
    <property type="match status" value="1"/>
</dbReference>
<dbReference type="PRINTS" id="PR00465">
    <property type="entry name" value="EP450IV"/>
</dbReference>
<dbReference type="GeneID" id="19201436"/>
<comment type="subcellular location">
    <subcellularLocation>
        <location evidence="2">Membrane</location>
    </subcellularLocation>
</comment>
<dbReference type="GO" id="GO:0016705">
    <property type="term" value="F:oxidoreductase activity, acting on paired donors, with incorporation or reduction of molecular oxygen"/>
    <property type="evidence" value="ECO:0007669"/>
    <property type="project" value="InterPro"/>
</dbReference>
<proteinExistence type="inferred from homology"/>
<evidence type="ECO:0000256" key="3">
    <source>
        <dbReference type="ARBA" id="ARBA00004721"/>
    </source>
</evidence>
<comment type="caution">
    <text evidence="14">The sequence shown here is derived from an EMBL/GenBank/DDBJ whole genome shotgun (WGS) entry which is preliminary data.</text>
</comment>
<keyword evidence="6" id="KW-0812">Transmembrane</keyword>
<comment type="similarity">
    <text evidence="4">Belongs to the cytochrome P450 family.</text>
</comment>
<keyword evidence="7 13" id="KW-0479">Metal-binding</keyword>
<evidence type="ECO:0000256" key="12">
    <source>
        <dbReference type="ARBA" id="ARBA00023136"/>
    </source>
</evidence>
<evidence type="ECO:0000256" key="11">
    <source>
        <dbReference type="ARBA" id="ARBA00023033"/>
    </source>
</evidence>
<keyword evidence="11" id="KW-0503">Monooxygenase</keyword>
<evidence type="ECO:0000313" key="14">
    <source>
        <dbReference type="EMBL" id="EIW75595.1"/>
    </source>
</evidence>
<evidence type="ECO:0000256" key="7">
    <source>
        <dbReference type="ARBA" id="ARBA00022723"/>
    </source>
</evidence>
<dbReference type="RefSeq" id="XP_007774299.1">
    <property type="nucleotide sequence ID" value="XM_007776109.1"/>
</dbReference>
<evidence type="ECO:0000313" key="15">
    <source>
        <dbReference type="Proteomes" id="UP000053558"/>
    </source>
</evidence>
<keyword evidence="8" id="KW-1133">Transmembrane helix</keyword>
<dbReference type="PRINTS" id="PR00385">
    <property type="entry name" value="P450"/>
</dbReference>
<keyword evidence="10 13" id="KW-0408">Iron</keyword>
<organism evidence="14 15">
    <name type="scientific">Coniophora puteana (strain RWD-64-598)</name>
    <name type="common">Brown rot fungus</name>
    <dbReference type="NCBI Taxonomy" id="741705"/>
    <lineage>
        <taxon>Eukaryota</taxon>
        <taxon>Fungi</taxon>
        <taxon>Dikarya</taxon>
        <taxon>Basidiomycota</taxon>
        <taxon>Agaricomycotina</taxon>
        <taxon>Agaricomycetes</taxon>
        <taxon>Agaricomycetidae</taxon>
        <taxon>Boletales</taxon>
        <taxon>Coniophorineae</taxon>
        <taxon>Coniophoraceae</taxon>
        <taxon>Coniophora</taxon>
    </lineage>
</organism>
<dbReference type="GO" id="GO:0016020">
    <property type="term" value="C:membrane"/>
    <property type="evidence" value="ECO:0007669"/>
    <property type="project" value="UniProtKB-SubCell"/>
</dbReference>
<feature type="binding site" description="axial binding residue" evidence="13">
    <location>
        <position position="504"/>
    </location>
    <ligand>
        <name>heme</name>
        <dbReference type="ChEBI" id="CHEBI:30413"/>
    </ligand>
    <ligandPart>
        <name>Fe</name>
        <dbReference type="ChEBI" id="CHEBI:18248"/>
    </ligandPart>
</feature>
<evidence type="ECO:0000256" key="1">
    <source>
        <dbReference type="ARBA" id="ARBA00001971"/>
    </source>
</evidence>
<evidence type="ECO:0000256" key="6">
    <source>
        <dbReference type="ARBA" id="ARBA00022692"/>
    </source>
</evidence>
<evidence type="ECO:0000256" key="10">
    <source>
        <dbReference type="ARBA" id="ARBA00023004"/>
    </source>
</evidence>
<dbReference type="GO" id="GO:0020037">
    <property type="term" value="F:heme binding"/>
    <property type="evidence" value="ECO:0007669"/>
    <property type="project" value="InterPro"/>
</dbReference>
<evidence type="ECO:0000256" key="4">
    <source>
        <dbReference type="ARBA" id="ARBA00010617"/>
    </source>
</evidence>
<evidence type="ECO:0000256" key="5">
    <source>
        <dbReference type="ARBA" id="ARBA00022617"/>
    </source>
</evidence>
<evidence type="ECO:0000256" key="13">
    <source>
        <dbReference type="PIRSR" id="PIRSR602403-1"/>
    </source>
</evidence>
<protein>
    <submittedName>
        <fullName evidence="14">Cytochrome P450</fullName>
    </submittedName>
</protein>
<dbReference type="Gene3D" id="1.10.630.10">
    <property type="entry name" value="Cytochrome P450"/>
    <property type="match status" value="1"/>
</dbReference>
<dbReference type="InterPro" id="IPR001128">
    <property type="entry name" value="Cyt_P450"/>
</dbReference>
<comment type="pathway">
    <text evidence="3">Secondary metabolite biosynthesis; terpenoid biosynthesis.</text>
</comment>
<dbReference type="EMBL" id="JH711588">
    <property type="protein sequence ID" value="EIW75595.1"/>
    <property type="molecule type" value="Genomic_DNA"/>
</dbReference>
<dbReference type="Pfam" id="PF00067">
    <property type="entry name" value="p450"/>
    <property type="match status" value="1"/>
</dbReference>
<dbReference type="PANTHER" id="PTHR24305">
    <property type="entry name" value="CYTOCHROME P450"/>
    <property type="match status" value="1"/>
</dbReference>
<dbReference type="AlphaFoldDB" id="A0A5M3MAE1"/>
<dbReference type="InterPro" id="IPR050121">
    <property type="entry name" value="Cytochrome_P450_monoxygenase"/>
</dbReference>
<dbReference type="InterPro" id="IPR036396">
    <property type="entry name" value="Cyt_P450_sf"/>
</dbReference>
<dbReference type="InterPro" id="IPR002403">
    <property type="entry name" value="Cyt_P450_E_grp-IV"/>
</dbReference>